<reference evidence="3" key="2">
    <citation type="submission" date="2022-10" db="EMBL/GenBank/DDBJ databases">
        <authorList>
            <consortium name="ENA_rothamsted_submissions"/>
            <consortium name="culmorum"/>
            <person name="King R."/>
        </authorList>
    </citation>
    <scope>NUCLEOTIDE SEQUENCE</scope>
</reference>
<evidence type="ECO:0000313" key="4">
    <source>
        <dbReference type="Proteomes" id="UP001153620"/>
    </source>
</evidence>
<dbReference type="Proteomes" id="UP001153620">
    <property type="component" value="Chromosome 1"/>
</dbReference>
<dbReference type="OrthoDB" id="19653at2759"/>
<dbReference type="InterPro" id="IPR029058">
    <property type="entry name" value="AB_hydrolase_fold"/>
</dbReference>
<gene>
    <name evidence="3" type="ORF">CHIRRI_LOCUS3526</name>
</gene>
<dbReference type="AlphaFoldDB" id="A0A9N9RPL4"/>
<evidence type="ECO:0000256" key="1">
    <source>
        <dbReference type="ARBA" id="ARBA00023180"/>
    </source>
</evidence>
<dbReference type="InterPro" id="IPR002018">
    <property type="entry name" value="CarbesteraseB"/>
</dbReference>
<dbReference type="Pfam" id="PF00135">
    <property type="entry name" value="COesterase"/>
    <property type="match status" value="1"/>
</dbReference>
<evidence type="ECO:0000259" key="2">
    <source>
        <dbReference type="Pfam" id="PF00135"/>
    </source>
</evidence>
<evidence type="ECO:0000313" key="3">
    <source>
        <dbReference type="EMBL" id="CAG9800586.1"/>
    </source>
</evidence>
<proteinExistence type="predicted"/>
<dbReference type="SUPFAM" id="SSF53474">
    <property type="entry name" value="alpha/beta-Hydrolases"/>
    <property type="match status" value="1"/>
</dbReference>
<dbReference type="InterPro" id="IPR050309">
    <property type="entry name" value="Type-B_Carboxylest/Lipase"/>
</dbReference>
<organism evidence="3 4">
    <name type="scientific">Chironomus riparius</name>
    <dbReference type="NCBI Taxonomy" id="315576"/>
    <lineage>
        <taxon>Eukaryota</taxon>
        <taxon>Metazoa</taxon>
        <taxon>Ecdysozoa</taxon>
        <taxon>Arthropoda</taxon>
        <taxon>Hexapoda</taxon>
        <taxon>Insecta</taxon>
        <taxon>Pterygota</taxon>
        <taxon>Neoptera</taxon>
        <taxon>Endopterygota</taxon>
        <taxon>Diptera</taxon>
        <taxon>Nematocera</taxon>
        <taxon>Chironomoidea</taxon>
        <taxon>Chironomidae</taxon>
        <taxon>Chironominae</taxon>
        <taxon>Chironomus</taxon>
    </lineage>
</organism>
<protein>
    <recommendedName>
        <fullName evidence="2">Carboxylesterase type B domain-containing protein</fullName>
    </recommendedName>
</protein>
<keyword evidence="1" id="KW-0325">Glycoprotein</keyword>
<dbReference type="Gene3D" id="3.40.50.1820">
    <property type="entry name" value="alpha/beta hydrolase"/>
    <property type="match status" value="1"/>
</dbReference>
<feature type="domain" description="Carboxylesterase type B" evidence="2">
    <location>
        <begin position="26"/>
        <end position="547"/>
    </location>
</feature>
<name>A0A9N9RPL4_9DIPT</name>
<accession>A0A9N9RPL4</accession>
<sequence length="563" mass="64164">MLKQFVIAKAKRSIKDALLFAYPKVKLKINQGTIKGCREKLPNGKNFYRFSGIPYAQSPKGQLRFKSPQKLIKFDSSVLDCTREGDPCFHKSTVTKKLVGSEDCLHVNVYAPADAPRKLPVMVYIHGGGLAFDSNSADFYSPEYLLMEDVVVVTVNYRLHALGFLSLPSMGISGNAGLKDQQMALEWVYENISHFNGDPDNICLFGESAGGSSVYLHTLNSKSRKFIKSAICQSGTIIDPWLFNKNGVDSTRTLGKLVGAKSESDKDIYEALMSAKPNAFWSNMLKIKNPDDVRRGLPFVFKAIVEEENEDAFITKPPLELIKSQAGQVKIPMMYGFTSGDGMTMTNFFKRNLKAFDDDKVKMIPFTVNIDPMSDEAKALGDQISHFYFGSEGISKEKMQEFITLKSDNYFVIPQTIHAKLNKLHHPEITQYLYEFDFDGKLNFLKKVLQMEQYKGACHFDDLAYLFKHQIIDVPVSENSREYKMRERMCKLWTNFAKYGNPTPKDNNPLEILWDPVNPNNDDLNYMILSENPNMVKNIHQDRIQFWTNIYEKYNGSLLNPHF</sequence>
<dbReference type="PANTHER" id="PTHR11559">
    <property type="entry name" value="CARBOXYLESTERASE"/>
    <property type="match status" value="1"/>
</dbReference>
<dbReference type="EMBL" id="OU895877">
    <property type="protein sequence ID" value="CAG9800586.1"/>
    <property type="molecule type" value="Genomic_DNA"/>
</dbReference>
<reference evidence="3" key="1">
    <citation type="submission" date="2022-01" db="EMBL/GenBank/DDBJ databases">
        <authorList>
            <person name="King R."/>
        </authorList>
    </citation>
    <scope>NUCLEOTIDE SEQUENCE</scope>
</reference>
<keyword evidence="4" id="KW-1185">Reference proteome</keyword>